<evidence type="ECO:0000313" key="3">
    <source>
        <dbReference type="Proteomes" id="UP001500552"/>
    </source>
</evidence>
<sequence length="379" mass="40708">MTQKITYQAARTVAAAVEDHFARHLAAARERGEHALAPAPRARAIEAIIDAAFWASLLREEGRSPKISLAYLPPQQAEQPMQFERWLQLTPGVLTKLAPAVERPGIHLGVWCEDDVLYVWGATRAIPSLSFVLEVVEPGLLVVKHRRISGYGKFANVAVLKGEQVKVVDGNATTLSDSSDLLTSMLGFTTASASSRDRGANVLIQLAVSMRDHGRGGSLLIVPAGTQSWQQSIIHPIPYAVDPAFGGLADLIKQGEHECQWRGDLERAVDGIAGLTAVDGATVISDQYELLAFGAKIGRPEGNAPVMQIVTTEPIVGGGAVVVHPAQSGGTRHLSAAQFVHDQRDALALVASQDGRFTVFAWSPTQEMVHAHRIDSLLL</sequence>
<accession>A0ABP8M3F0</accession>
<keyword evidence="3" id="KW-1185">Reference proteome</keyword>
<feature type="domain" description="Probable sensor" evidence="1">
    <location>
        <begin position="35"/>
        <end position="123"/>
    </location>
</feature>
<dbReference type="Proteomes" id="UP001500552">
    <property type="component" value="Unassembled WGS sequence"/>
</dbReference>
<organism evidence="2 3">
    <name type="scientific">Pontibacter saemangeumensis</name>
    <dbReference type="NCBI Taxonomy" id="1084525"/>
    <lineage>
        <taxon>Bacteria</taxon>
        <taxon>Pseudomonadati</taxon>
        <taxon>Bacteroidota</taxon>
        <taxon>Cytophagia</taxon>
        <taxon>Cytophagales</taxon>
        <taxon>Hymenobacteraceae</taxon>
        <taxon>Pontibacter</taxon>
    </lineage>
</organism>
<comment type="caution">
    <text evidence="2">The sequence shown here is derived from an EMBL/GenBank/DDBJ whole genome shotgun (WGS) entry which is preliminary data.</text>
</comment>
<dbReference type="EMBL" id="BAABHC010000029">
    <property type="protein sequence ID" value="GAA4441256.1"/>
    <property type="molecule type" value="Genomic_DNA"/>
</dbReference>
<name>A0ABP8M3F0_9BACT</name>
<dbReference type="InterPro" id="IPR048551">
    <property type="entry name" value="DACNV"/>
</dbReference>
<proteinExistence type="predicted"/>
<evidence type="ECO:0000313" key="2">
    <source>
        <dbReference type="EMBL" id="GAA4441256.1"/>
    </source>
</evidence>
<dbReference type="Pfam" id="PF21751">
    <property type="entry name" value="DACNV"/>
    <property type="match status" value="1"/>
</dbReference>
<gene>
    <name evidence="2" type="ORF">GCM10023188_39570</name>
</gene>
<protein>
    <recommendedName>
        <fullName evidence="1">Probable sensor domain-containing protein</fullName>
    </recommendedName>
</protein>
<dbReference type="RefSeq" id="WP_345161583.1">
    <property type="nucleotide sequence ID" value="NZ_BAABHC010000029.1"/>
</dbReference>
<reference evidence="3" key="1">
    <citation type="journal article" date="2019" name="Int. J. Syst. Evol. Microbiol.">
        <title>The Global Catalogue of Microorganisms (GCM) 10K type strain sequencing project: providing services to taxonomists for standard genome sequencing and annotation.</title>
        <authorList>
            <consortium name="The Broad Institute Genomics Platform"/>
            <consortium name="The Broad Institute Genome Sequencing Center for Infectious Disease"/>
            <person name="Wu L."/>
            <person name="Ma J."/>
        </authorList>
    </citation>
    <scope>NUCLEOTIDE SEQUENCE [LARGE SCALE GENOMIC DNA]</scope>
    <source>
        <strain evidence="3">JCM 17926</strain>
    </source>
</reference>
<evidence type="ECO:0000259" key="1">
    <source>
        <dbReference type="Pfam" id="PF21751"/>
    </source>
</evidence>